<evidence type="ECO:0000313" key="3">
    <source>
        <dbReference type="EMBL" id="CAL8081095.1"/>
    </source>
</evidence>
<feature type="region of interest" description="Disordered" evidence="1">
    <location>
        <begin position="38"/>
        <end position="60"/>
    </location>
</feature>
<keyword evidence="2" id="KW-1133">Transmembrane helix</keyword>
<protein>
    <recommendedName>
        <fullName evidence="5">Chitin-binding type-2 domain-containing protein</fullName>
    </recommendedName>
</protein>
<comment type="caution">
    <text evidence="3">The sequence shown here is derived from an EMBL/GenBank/DDBJ whole genome shotgun (WGS) entry which is preliminary data.</text>
</comment>
<reference evidence="3 4" key="1">
    <citation type="submission" date="2024-08" db="EMBL/GenBank/DDBJ databases">
        <authorList>
            <person name="Cucini C."/>
            <person name="Frati F."/>
        </authorList>
    </citation>
    <scope>NUCLEOTIDE SEQUENCE [LARGE SCALE GENOMIC DNA]</scope>
</reference>
<keyword evidence="2" id="KW-0812">Transmembrane</keyword>
<keyword evidence="2" id="KW-0472">Membrane</keyword>
<evidence type="ECO:0000256" key="1">
    <source>
        <dbReference type="SAM" id="MobiDB-lite"/>
    </source>
</evidence>
<organism evidence="3 4">
    <name type="scientific">Orchesella dallaii</name>
    <dbReference type="NCBI Taxonomy" id="48710"/>
    <lineage>
        <taxon>Eukaryota</taxon>
        <taxon>Metazoa</taxon>
        <taxon>Ecdysozoa</taxon>
        <taxon>Arthropoda</taxon>
        <taxon>Hexapoda</taxon>
        <taxon>Collembola</taxon>
        <taxon>Entomobryomorpha</taxon>
        <taxon>Entomobryoidea</taxon>
        <taxon>Orchesellidae</taxon>
        <taxon>Orchesellinae</taxon>
        <taxon>Orchesella</taxon>
    </lineage>
</organism>
<evidence type="ECO:0000313" key="4">
    <source>
        <dbReference type="Proteomes" id="UP001642540"/>
    </source>
</evidence>
<sequence length="171" mass="19154">MQYGPKTSAFLSIIYLNILFPFFLYSIICYPFPTHDPNDSNQTIIDPPTRTNESDSSKSNKTVFVGDVCGQNMFWDPSINVCIPKPKVGKGGGNNTTPTTTKSARKRLPFHSEEEVTDPPDNTVDHTPASPPRKELESEEDENSIRVEADPHCGLGYKWSTDDMMCAKYED</sequence>
<feature type="transmembrane region" description="Helical" evidence="2">
    <location>
        <begin position="12"/>
        <end position="33"/>
    </location>
</feature>
<dbReference type="Proteomes" id="UP001642540">
    <property type="component" value="Unassembled WGS sequence"/>
</dbReference>
<dbReference type="EMBL" id="CAXLJM020000014">
    <property type="protein sequence ID" value="CAL8081095.1"/>
    <property type="molecule type" value="Genomic_DNA"/>
</dbReference>
<gene>
    <name evidence="3" type="ORF">ODALV1_LOCUS4834</name>
</gene>
<keyword evidence="4" id="KW-1185">Reference proteome</keyword>
<name>A0ABP1PXC3_9HEXA</name>
<accession>A0ABP1PXC3</accession>
<evidence type="ECO:0008006" key="5">
    <source>
        <dbReference type="Google" id="ProtNLM"/>
    </source>
</evidence>
<evidence type="ECO:0000256" key="2">
    <source>
        <dbReference type="SAM" id="Phobius"/>
    </source>
</evidence>
<proteinExistence type="predicted"/>
<feature type="region of interest" description="Disordered" evidence="1">
    <location>
        <begin position="86"/>
        <end position="159"/>
    </location>
</feature>